<dbReference type="SUPFAM" id="SSF51735">
    <property type="entry name" value="NAD(P)-binding Rossmann-fold domains"/>
    <property type="match status" value="1"/>
</dbReference>
<accession>A0A0D1ZZE6</accession>
<keyword evidence="5" id="KW-1185">Reference proteome</keyword>
<proteinExistence type="inferred from homology"/>
<dbReference type="GeneID" id="27316589"/>
<dbReference type="InterPro" id="IPR036291">
    <property type="entry name" value="NAD(P)-bd_dom_sf"/>
</dbReference>
<dbReference type="RefSeq" id="XP_016209682.1">
    <property type="nucleotide sequence ID" value="XM_016362540.1"/>
</dbReference>
<dbReference type="STRING" id="253628.A0A0D1ZZE6"/>
<evidence type="ECO:0000256" key="1">
    <source>
        <dbReference type="ARBA" id="ARBA00006484"/>
    </source>
</evidence>
<comment type="similarity">
    <text evidence="1">Belongs to the short-chain dehydrogenases/reductases (SDR) family.</text>
</comment>
<evidence type="ECO:0008006" key="6">
    <source>
        <dbReference type="Google" id="ProtNLM"/>
    </source>
</evidence>
<evidence type="ECO:0000256" key="2">
    <source>
        <dbReference type="ARBA" id="ARBA00022857"/>
    </source>
</evidence>
<dbReference type="Gene3D" id="3.40.50.720">
    <property type="entry name" value="NAD(P)-binding Rossmann-like Domain"/>
    <property type="match status" value="1"/>
</dbReference>
<dbReference type="InterPro" id="IPR002347">
    <property type="entry name" value="SDR_fam"/>
</dbReference>
<name>A0A0D1ZZE6_9PEZI</name>
<dbReference type="PANTHER" id="PTHR48107:SF7">
    <property type="entry name" value="RE15974P"/>
    <property type="match status" value="1"/>
</dbReference>
<dbReference type="PANTHER" id="PTHR48107">
    <property type="entry name" value="NADPH-DEPENDENT ALDEHYDE REDUCTASE-LIKE PROTEIN, CHLOROPLASTIC-RELATED"/>
    <property type="match status" value="1"/>
</dbReference>
<gene>
    <name evidence="4" type="ORF">PV09_08616</name>
</gene>
<dbReference type="InParanoid" id="A0A0D1ZZE6"/>
<dbReference type="Proteomes" id="UP000053259">
    <property type="component" value="Unassembled WGS sequence"/>
</dbReference>
<dbReference type="HOGENOM" id="CLU_010194_1_3_1"/>
<evidence type="ECO:0000313" key="4">
    <source>
        <dbReference type="EMBL" id="KIV99812.1"/>
    </source>
</evidence>
<protein>
    <recommendedName>
        <fullName evidence="6">3-oxoacyl-[acyl-carrier protein] reductase</fullName>
    </recommendedName>
</protein>
<dbReference type="Pfam" id="PF13561">
    <property type="entry name" value="adh_short_C2"/>
    <property type="match status" value="1"/>
</dbReference>
<dbReference type="OrthoDB" id="47007at2759"/>
<evidence type="ECO:0000313" key="5">
    <source>
        <dbReference type="Proteomes" id="UP000053259"/>
    </source>
</evidence>
<dbReference type="VEuPathDB" id="FungiDB:PV09_08616"/>
<dbReference type="FunFam" id="3.40.50.720:FF:000084">
    <property type="entry name" value="Short-chain dehydrogenase reductase"/>
    <property type="match status" value="1"/>
</dbReference>
<dbReference type="PRINTS" id="PR00081">
    <property type="entry name" value="GDHRDH"/>
</dbReference>
<keyword evidence="3" id="KW-0560">Oxidoreductase</keyword>
<keyword evidence="2" id="KW-0521">NADP</keyword>
<reference evidence="4 5" key="1">
    <citation type="submission" date="2015-01" db="EMBL/GenBank/DDBJ databases">
        <title>The Genome Sequence of Ochroconis gallopava CBS43764.</title>
        <authorList>
            <consortium name="The Broad Institute Genomics Platform"/>
            <person name="Cuomo C."/>
            <person name="de Hoog S."/>
            <person name="Gorbushina A."/>
            <person name="Stielow B."/>
            <person name="Teixiera M."/>
            <person name="Abouelleil A."/>
            <person name="Chapman S.B."/>
            <person name="Priest M."/>
            <person name="Young S.K."/>
            <person name="Wortman J."/>
            <person name="Nusbaum C."/>
            <person name="Birren B."/>
        </authorList>
    </citation>
    <scope>NUCLEOTIDE SEQUENCE [LARGE SCALE GENOMIC DNA]</scope>
    <source>
        <strain evidence="4 5">CBS 43764</strain>
    </source>
</reference>
<dbReference type="EMBL" id="KN847571">
    <property type="protein sequence ID" value="KIV99812.1"/>
    <property type="molecule type" value="Genomic_DNA"/>
</dbReference>
<evidence type="ECO:0000256" key="3">
    <source>
        <dbReference type="ARBA" id="ARBA00023002"/>
    </source>
</evidence>
<dbReference type="GO" id="GO:0016614">
    <property type="term" value="F:oxidoreductase activity, acting on CH-OH group of donors"/>
    <property type="evidence" value="ECO:0007669"/>
    <property type="project" value="UniProtKB-ARBA"/>
</dbReference>
<dbReference type="PRINTS" id="PR00080">
    <property type="entry name" value="SDRFAMILY"/>
</dbReference>
<sequence>MMERTLQGKVAIVSGSCSGIGAAIAKELASRGASVVINYPFARLRDQAEQTLGAITTDAIAVEADLSTVHGPRALVEAAVKRFGHVDILINNAAVAVNKPFEEQTMDDWDSLVNLNGRGTFLLTQAVLPHLAQEGGRIVNIVSISAREAPALQTIYAGTKGMCDSFTKVWAKELPPKYGVTVNAVSPGPTLTEGFAQAGDAFMEKMQPVINRTPVAGRMGEPEEIAFAVAFLCEPRARWINGAHLMVNGGLFID</sequence>
<dbReference type="AlphaFoldDB" id="A0A0D1ZZE6"/>
<organism evidence="4 5">
    <name type="scientific">Verruconis gallopava</name>
    <dbReference type="NCBI Taxonomy" id="253628"/>
    <lineage>
        <taxon>Eukaryota</taxon>
        <taxon>Fungi</taxon>
        <taxon>Dikarya</taxon>
        <taxon>Ascomycota</taxon>
        <taxon>Pezizomycotina</taxon>
        <taxon>Dothideomycetes</taxon>
        <taxon>Pleosporomycetidae</taxon>
        <taxon>Venturiales</taxon>
        <taxon>Sympoventuriaceae</taxon>
        <taxon>Verruconis</taxon>
    </lineage>
</organism>